<keyword evidence="8" id="KW-1185">Reference proteome</keyword>
<dbReference type="PANTHER" id="PTHR12391">
    <property type="entry name" value="ARP2/3 COMPLEX 21 KD SUBUNIT"/>
    <property type="match status" value="1"/>
</dbReference>
<comment type="similarity">
    <text evidence="2 6">Belongs to the ARPC3 family.</text>
</comment>
<dbReference type="GO" id="GO:0034314">
    <property type="term" value="P:Arp2/3 complex-mediated actin nucleation"/>
    <property type="evidence" value="ECO:0007669"/>
    <property type="project" value="UniProtKB-UniRule"/>
</dbReference>
<dbReference type="Pfam" id="PF04062">
    <property type="entry name" value="P21-Arc"/>
    <property type="match status" value="1"/>
</dbReference>
<dbReference type="SUPFAM" id="SSF69060">
    <property type="entry name" value="Arp2/3 complex 21 kDa subunit ARPC3"/>
    <property type="match status" value="1"/>
</dbReference>
<organism evidence="7 8">
    <name type="scientific">Emericellopsis atlantica</name>
    <dbReference type="NCBI Taxonomy" id="2614577"/>
    <lineage>
        <taxon>Eukaryota</taxon>
        <taxon>Fungi</taxon>
        <taxon>Dikarya</taxon>
        <taxon>Ascomycota</taxon>
        <taxon>Pezizomycotina</taxon>
        <taxon>Sordariomycetes</taxon>
        <taxon>Hypocreomycetidae</taxon>
        <taxon>Hypocreales</taxon>
        <taxon>Bionectriaceae</taxon>
        <taxon>Emericellopsis</taxon>
    </lineage>
</organism>
<comment type="subunit">
    <text evidence="6">Component of the Arp2/3 complex.</text>
</comment>
<proteinExistence type="inferred from homology"/>
<evidence type="ECO:0000313" key="7">
    <source>
        <dbReference type="EMBL" id="KAG9256264.1"/>
    </source>
</evidence>
<evidence type="ECO:0000256" key="6">
    <source>
        <dbReference type="PIRNR" id="PIRNR016315"/>
    </source>
</evidence>
<dbReference type="GO" id="GO:0005885">
    <property type="term" value="C:Arp2/3 protein complex"/>
    <property type="evidence" value="ECO:0007669"/>
    <property type="project" value="UniProtKB-UniRule"/>
</dbReference>
<dbReference type="OrthoDB" id="200404at2759"/>
<name>A0A9P7ZQ44_9HYPO</name>
<dbReference type="Gene3D" id="1.10.1760.10">
    <property type="entry name" value="Actin-related protein 2/3 complex subunit 3"/>
    <property type="match status" value="1"/>
</dbReference>
<dbReference type="GeneID" id="70294008"/>
<dbReference type="Proteomes" id="UP000887229">
    <property type="component" value="Unassembled WGS sequence"/>
</dbReference>
<keyword evidence="4 6" id="KW-0009">Actin-binding</keyword>
<dbReference type="GO" id="GO:0030833">
    <property type="term" value="P:regulation of actin filament polymerization"/>
    <property type="evidence" value="ECO:0007669"/>
    <property type="project" value="InterPro"/>
</dbReference>
<reference evidence="7" key="1">
    <citation type="journal article" date="2021" name="IMA Fungus">
        <title>Genomic characterization of three marine fungi, including Emericellopsis atlantica sp. nov. with signatures of a generalist lifestyle and marine biomass degradation.</title>
        <authorList>
            <person name="Hagestad O.C."/>
            <person name="Hou L."/>
            <person name="Andersen J.H."/>
            <person name="Hansen E.H."/>
            <person name="Altermark B."/>
            <person name="Li C."/>
            <person name="Kuhnert E."/>
            <person name="Cox R.J."/>
            <person name="Crous P.W."/>
            <person name="Spatafora J.W."/>
            <person name="Lail K."/>
            <person name="Amirebrahimi M."/>
            <person name="Lipzen A."/>
            <person name="Pangilinan J."/>
            <person name="Andreopoulos W."/>
            <person name="Hayes R.D."/>
            <person name="Ng V."/>
            <person name="Grigoriev I.V."/>
            <person name="Jackson S.A."/>
            <person name="Sutton T.D.S."/>
            <person name="Dobson A.D.W."/>
            <person name="Rama T."/>
        </authorList>
    </citation>
    <scope>NUCLEOTIDE SEQUENCE</scope>
    <source>
        <strain evidence="7">TS7</strain>
    </source>
</reference>
<dbReference type="FunFam" id="1.10.1760.10:FF:000002">
    <property type="entry name" value="Actin-related protein 2/3 complex subunit 3"/>
    <property type="match status" value="1"/>
</dbReference>
<evidence type="ECO:0000256" key="2">
    <source>
        <dbReference type="ARBA" id="ARBA00010856"/>
    </source>
</evidence>
<dbReference type="InterPro" id="IPR007204">
    <property type="entry name" value="ARPC3"/>
</dbReference>
<dbReference type="EMBL" id="MU251248">
    <property type="protein sequence ID" value="KAG9256264.1"/>
    <property type="molecule type" value="Genomic_DNA"/>
</dbReference>
<dbReference type="InterPro" id="IPR036753">
    <property type="entry name" value="ARPC3_sf"/>
</dbReference>
<gene>
    <name evidence="7" type="ORF">F5Z01DRAFT_649742</name>
</gene>
<sequence>MPAYNSIFNEDPNTPRLVGNFPLLPLRTKTRGPAYALAPSSLPPNESPDPDDESYDILDEVLALFRANTFFRNFEIQGPADRLLVYGIWFVSDCLSKIKPGADARTAQKDVMNLALDNNFAIPGDPGWPLNQMYEPPRDRQDAEQLKQYMSQVRQELATRLLARVYHDDETKPSKWWLSFTKRKFMGKAL</sequence>
<evidence type="ECO:0000313" key="8">
    <source>
        <dbReference type="Proteomes" id="UP000887229"/>
    </source>
</evidence>
<keyword evidence="5 6" id="KW-0206">Cytoskeleton</keyword>
<evidence type="ECO:0000256" key="3">
    <source>
        <dbReference type="ARBA" id="ARBA00022490"/>
    </source>
</evidence>
<dbReference type="GO" id="GO:0003779">
    <property type="term" value="F:actin binding"/>
    <property type="evidence" value="ECO:0007669"/>
    <property type="project" value="UniProtKB-KW"/>
</dbReference>
<evidence type="ECO:0000256" key="5">
    <source>
        <dbReference type="ARBA" id="ARBA00023212"/>
    </source>
</evidence>
<accession>A0A9P7ZQ44</accession>
<dbReference type="AlphaFoldDB" id="A0A9P7ZQ44"/>
<evidence type="ECO:0000256" key="1">
    <source>
        <dbReference type="ARBA" id="ARBA00004245"/>
    </source>
</evidence>
<evidence type="ECO:0000256" key="4">
    <source>
        <dbReference type="ARBA" id="ARBA00023203"/>
    </source>
</evidence>
<comment type="caution">
    <text evidence="7">The sequence shown here is derived from an EMBL/GenBank/DDBJ whole genome shotgun (WGS) entry which is preliminary data.</text>
</comment>
<dbReference type="PIRSF" id="PIRSF016315">
    <property type="entry name" value="ARP2/3_P21-Arc"/>
    <property type="match status" value="1"/>
</dbReference>
<comment type="function">
    <text evidence="6">Functions as component of the Arp2/3 complex which is involved in regulation of actin polymerization and together with an activating nucleation-promoting factor (NPF) mediates the formation of branched actin networks.</text>
</comment>
<protein>
    <recommendedName>
        <fullName evidence="6">Actin-related protein 2/3 complex subunit 3</fullName>
    </recommendedName>
</protein>
<dbReference type="RefSeq" id="XP_046120188.1">
    <property type="nucleotide sequence ID" value="XM_046263105.1"/>
</dbReference>
<comment type="subcellular location">
    <subcellularLocation>
        <location evidence="1 6">Cytoplasm</location>
        <location evidence="1 6">Cytoskeleton</location>
    </subcellularLocation>
</comment>
<keyword evidence="3 6" id="KW-0963">Cytoplasm</keyword>